<dbReference type="InterPro" id="IPR050092">
    <property type="entry name" value="RNase_H"/>
</dbReference>
<evidence type="ECO:0000256" key="8">
    <source>
        <dbReference type="ARBA" id="ARBA00022801"/>
    </source>
</evidence>
<comment type="similarity">
    <text evidence="3 10">Belongs to the RNase H family.</text>
</comment>
<comment type="function">
    <text evidence="2 10">Endonuclease that specifically degrades the RNA of RNA-DNA hybrids.</text>
</comment>
<dbReference type="GO" id="GO:0004523">
    <property type="term" value="F:RNA-DNA hybrid ribonuclease activity"/>
    <property type="evidence" value="ECO:0007669"/>
    <property type="project" value="UniProtKB-UniRule"/>
</dbReference>
<keyword evidence="8 10" id="KW-0378">Hydrolase</keyword>
<dbReference type="FunFam" id="3.30.420.10:FF:000089">
    <property type="entry name" value="Ribonuclease H"/>
    <property type="match status" value="1"/>
</dbReference>
<dbReference type="GO" id="GO:0003676">
    <property type="term" value="F:nucleic acid binding"/>
    <property type="evidence" value="ECO:0007669"/>
    <property type="project" value="InterPro"/>
</dbReference>
<dbReference type="RefSeq" id="WP_013516550.1">
    <property type="nucleotide sequence ID" value="NC_014909.2"/>
</dbReference>
<evidence type="ECO:0000256" key="2">
    <source>
        <dbReference type="ARBA" id="ARBA00004065"/>
    </source>
</evidence>
<evidence type="ECO:0000313" key="13">
    <source>
        <dbReference type="Proteomes" id="UP000007464"/>
    </source>
</evidence>
<evidence type="ECO:0000256" key="5">
    <source>
        <dbReference type="ARBA" id="ARBA00022722"/>
    </source>
</evidence>
<dbReference type="PROSITE" id="PS50879">
    <property type="entry name" value="RNASE_H_1"/>
    <property type="match status" value="1"/>
</dbReference>
<dbReference type="GO" id="GO:0005737">
    <property type="term" value="C:cytoplasm"/>
    <property type="evidence" value="ECO:0007669"/>
    <property type="project" value="UniProtKB-SubCell"/>
</dbReference>
<dbReference type="CDD" id="cd09278">
    <property type="entry name" value="RNase_HI_prokaryote_like"/>
    <property type="match status" value="1"/>
</dbReference>
<feature type="binding site" evidence="10">
    <location>
        <position position="10"/>
    </location>
    <ligand>
        <name>Mg(2+)</name>
        <dbReference type="ChEBI" id="CHEBI:18420"/>
        <label>1</label>
    </ligand>
</feature>
<evidence type="ECO:0000313" key="12">
    <source>
        <dbReference type="EMBL" id="ADV33625.1"/>
    </source>
</evidence>
<gene>
    <name evidence="10 12" type="primary">rnhA</name>
    <name evidence="12" type="ordered locus">BVAF_225</name>
</gene>
<dbReference type="EC" id="3.1.26.4" evidence="10"/>
<dbReference type="GO" id="GO:0000287">
    <property type="term" value="F:magnesium ion binding"/>
    <property type="evidence" value="ECO:0007669"/>
    <property type="project" value="UniProtKB-UniRule"/>
</dbReference>
<sequence length="164" mass="19041">MHKQIEIFTDGSCLGNPGPGGCAAILRYKQYKKEFSAGYYLTTNNRMELMAAIIALESLKNPCQVTLYSDSQYLLIGITQWIHIWKKHHWKTAEEKLIKNIDLWRRLNSAIHSHSIKNWHWLKSHTGHPSNERCDQLARKAAKHPLNKDYDNSPIILYDNNIIT</sequence>
<dbReference type="InterPro" id="IPR022892">
    <property type="entry name" value="RNaseHI"/>
</dbReference>
<evidence type="ECO:0000256" key="6">
    <source>
        <dbReference type="ARBA" id="ARBA00022723"/>
    </source>
</evidence>
<feature type="binding site" evidence="10">
    <location>
        <position position="135"/>
    </location>
    <ligand>
        <name>Mg(2+)</name>
        <dbReference type="ChEBI" id="CHEBI:18420"/>
        <label>2</label>
    </ligand>
</feature>
<dbReference type="InterPro" id="IPR012337">
    <property type="entry name" value="RNaseH-like_sf"/>
</dbReference>
<keyword evidence="7 10" id="KW-0255">Endonuclease</keyword>
<dbReference type="Pfam" id="PF00075">
    <property type="entry name" value="RNase_H"/>
    <property type="match status" value="1"/>
</dbReference>
<keyword evidence="10" id="KW-0963">Cytoplasm</keyword>
<accession>E8Q609</accession>
<dbReference type="STRING" id="859654.BVAF_225"/>
<comment type="catalytic activity">
    <reaction evidence="1 10">
        <text>Endonucleolytic cleavage to 5'-phosphomonoester.</text>
        <dbReference type="EC" id="3.1.26.4"/>
    </reaction>
</comment>
<proteinExistence type="inferred from homology"/>
<evidence type="ECO:0000256" key="3">
    <source>
        <dbReference type="ARBA" id="ARBA00005300"/>
    </source>
</evidence>
<evidence type="ECO:0000256" key="9">
    <source>
        <dbReference type="ARBA" id="ARBA00022842"/>
    </source>
</evidence>
<dbReference type="NCBIfam" id="NF001236">
    <property type="entry name" value="PRK00203.1"/>
    <property type="match status" value="1"/>
</dbReference>
<dbReference type="KEGG" id="bva:BVAF_225"/>
<feature type="binding site" evidence="10">
    <location>
        <position position="10"/>
    </location>
    <ligand>
        <name>Mg(2+)</name>
        <dbReference type="ChEBI" id="CHEBI:18420"/>
        <label>2</label>
    </ligand>
</feature>
<keyword evidence="5 10" id="KW-0540">Nuclease</keyword>
<feature type="domain" description="RNase H type-1" evidence="11">
    <location>
        <begin position="1"/>
        <end position="143"/>
    </location>
</feature>
<reference evidence="12 13" key="1">
    <citation type="journal article" date="2010" name="BMC Genomics">
        <title>Unprecedented loss of ammonia assimilation capability in a urease-encoding bacterial mutualist.</title>
        <authorList>
            <person name="Williams L.E."/>
            <person name="Wernegreen J.J."/>
        </authorList>
    </citation>
    <scope>NUCLEOTIDE SEQUENCE [LARGE SCALE GENOMIC DNA]</scope>
    <source>
        <strain evidence="12 13">BVAF</strain>
    </source>
</reference>
<evidence type="ECO:0000256" key="10">
    <source>
        <dbReference type="HAMAP-Rule" id="MF_00042"/>
    </source>
</evidence>
<dbReference type="Proteomes" id="UP000007464">
    <property type="component" value="Chromosome"/>
</dbReference>
<evidence type="ECO:0000256" key="1">
    <source>
        <dbReference type="ARBA" id="ARBA00000077"/>
    </source>
</evidence>
<dbReference type="OrthoDB" id="7845843at2"/>
<evidence type="ECO:0000259" key="11">
    <source>
        <dbReference type="PROSITE" id="PS50879"/>
    </source>
</evidence>
<dbReference type="InterPro" id="IPR002156">
    <property type="entry name" value="RNaseH_domain"/>
</dbReference>
<dbReference type="InterPro" id="IPR036397">
    <property type="entry name" value="RNaseH_sf"/>
</dbReference>
<keyword evidence="6 10" id="KW-0479">Metal-binding</keyword>
<dbReference type="HOGENOM" id="CLU_030894_6_0_6"/>
<dbReference type="EMBL" id="CP002189">
    <property type="protein sequence ID" value="ADV33625.1"/>
    <property type="molecule type" value="Genomic_DNA"/>
</dbReference>
<keyword evidence="13" id="KW-1185">Reference proteome</keyword>
<feature type="binding site" evidence="10">
    <location>
        <position position="48"/>
    </location>
    <ligand>
        <name>Mg(2+)</name>
        <dbReference type="ChEBI" id="CHEBI:18420"/>
        <label>1</label>
    </ligand>
</feature>
<dbReference type="PANTHER" id="PTHR10642:SF26">
    <property type="entry name" value="RIBONUCLEASE H1"/>
    <property type="match status" value="1"/>
</dbReference>
<dbReference type="AlphaFoldDB" id="E8Q609"/>
<dbReference type="GO" id="GO:0043137">
    <property type="term" value="P:DNA replication, removal of RNA primer"/>
    <property type="evidence" value="ECO:0007669"/>
    <property type="project" value="TreeGrafter"/>
</dbReference>
<organism evidence="12 13">
    <name type="scientific">Blochmanniella vafra (strain BVAF)</name>
    <dbReference type="NCBI Taxonomy" id="859654"/>
    <lineage>
        <taxon>Bacteria</taxon>
        <taxon>Pseudomonadati</taxon>
        <taxon>Pseudomonadota</taxon>
        <taxon>Gammaproteobacteria</taxon>
        <taxon>Enterobacterales</taxon>
        <taxon>Enterobacteriaceae</taxon>
        <taxon>ant endosymbionts</taxon>
        <taxon>Candidatus Blochmanniella</taxon>
    </lineage>
</organism>
<name>E8Q609_BLOVB</name>
<comment type="subcellular location">
    <subcellularLocation>
        <location evidence="10">Cytoplasm</location>
    </subcellularLocation>
</comment>
<comment type="cofactor">
    <cofactor evidence="10">
        <name>Mg(2+)</name>
        <dbReference type="ChEBI" id="CHEBI:18420"/>
    </cofactor>
    <text evidence="10">Binds 1 Mg(2+) ion per subunit. May bind a second metal ion at a regulatory site, or after substrate binding.</text>
</comment>
<protein>
    <recommendedName>
        <fullName evidence="10">Ribonuclease H</fullName>
        <shortName evidence="10">RNase H</shortName>
        <ecNumber evidence="10">3.1.26.4</ecNumber>
    </recommendedName>
</protein>
<dbReference type="PANTHER" id="PTHR10642">
    <property type="entry name" value="RIBONUCLEASE H1"/>
    <property type="match status" value="1"/>
</dbReference>
<feature type="binding site" evidence="10">
    <location>
        <position position="70"/>
    </location>
    <ligand>
        <name>Mg(2+)</name>
        <dbReference type="ChEBI" id="CHEBI:18420"/>
        <label>1</label>
    </ligand>
</feature>
<evidence type="ECO:0000256" key="7">
    <source>
        <dbReference type="ARBA" id="ARBA00022759"/>
    </source>
</evidence>
<keyword evidence="9 10" id="KW-0460">Magnesium</keyword>
<dbReference type="Gene3D" id="3.30.420.10">
    <property type="entry name" value="Ribonuclease H-like superfamily/Ribonuclease H"/>
    <property type="match status" value="1"/>
</dbReference>
<dbReference type="HAMAP" id="MF_00042">
    <property type="entry name" value="RNase_H"/>
    <property type="match status" value="1"/>
</dbReference>
<evidence type="ECO:0000256" key="4">
    <source>
        <dbReference type="ARBA" id="ARBA00011245"/>
    </source>
</evidence>
<comment type="subunit">
    <text evidence="4 10">Monomer.</text>
</comment>
<dbReference type="SUPFAM" id="SSF53098">
    <property type="entry name" value="Ribonuclease H-like"/>
    <property type="match status" value="1"/>
</dbReference>